<dbReference type="GO" id="GO:0004190">
    <property type="term" value="F:aspartic-type endopeptidase activity"/>
    <property type="evidence" value="ECO:0007669"/>
    <property type="project" value="UniProtKB-KW"/>
</dbReference>
<dbReference type="InterPro" id="IPR021109">
    <property type="entry name" value="Peptidase_aspartic_dom_sf"/>
</dbReference>
<dbReference type="PROSITE" id="PS00141">
    <property type="entry name" value="ASP_PROTEASE"/>
    <property type="match status" value="2"/>
</dbReference>
<dbReference type="Proteomes" id="UP000714275">
    <property type="component" value="Unassembled WGS sequence"/>
</dbReference>
<evidence type="ECO:0000256" key="4">
    <source>
        <dbReference type="PIRSR" id="PIRSR601461-2"/>
    </source>
</evidence>
<evidence type="ECO:0000259" key="7">
    <source>
        <dbReference type="PROSITE" id="PS51767"/>
    </source>
</evidence>
<dbReference type="EMBL" id="JABBWD010000007">
    <property type="protein sequence ID" value="KAG1780828.1"/>
    <property type="molecule type" value="Genomic_DNA"/>
</dbReference>
<comment type="similarity">
    <text evidence="1 5">Belongs to the peptidase A1 family.</text>
</comment>
<dbReference type="InterPro" id="IPR033121">
    <property type="entry name" value="PEPTIDASE_A1"/>
</dbReference>
<evidence type="ECO:0000313" key="8">
    <source>
        <dbReference type="EMBL" id="KAG1780828.1"/>
    </source>
</evidence>
<dbReference type="PANTHER" id="PTHR47966">
    <property type="entry name" value="BETA-SITE APP-CLEAVING ENZYME, ISOFORM A-RELATED"/>
    <property type="match status" value="1"/>
</dbReference>
<dbReference type="FunFam" id="2.40.70.10:FF:000008">
    <property type="entry name" value="Cathepsin D"/>
    <property type="match status" value="1"/>
</dbReference>
<evidence type="ECO:0000313" key="9">
    <source>
        <dbReference type="Proteomes" id="UP000714275"/>
    </source>
</evidence>
<keyword evidence="4" id="KW-1015">Disulfide bond</keyword>
<dbReference type="PROSITE" id="PS51767">
    <property type="entry name" value="PEPTIDASE_A1"/>
    <property type="match status" value="1"/>
</dbReference>
<evidence type="ECO:0000256" key="1">
    <source>
        <dbReference type="ARBA" id="ARBA00007447"/>
    </source>
</evidence>
<protein>
    <submittedName>
        <fullName evidence="8">Aspartic peptidase domain-containing protein</fullName>
    </submittedName>
</protein>
<keyword evidence="9" id="KW-1185">Reference proteome</keyword>
<accession>A0A9P7D6H4</accession>
<dbReference type="AlphaFoldDB" id="A0A9P7D6H4"/>
<keyword evidence="5" id="KW-0378">Hydrolase</keyword>
<proteinExistence type="inferred from homology"/>
<feature type="active site" evidence="3">
    <location>
        <position position="314"/>
    </location>
</feature>
<keyword evidence="2 5" id="KW-0064">Aspartyl protease</keyword>
<dbReference type="InterPro" id="IPR001969">
    <property type="entry name" value="Aspartic_peptidase_AS"/>
</dbReference>
<feature type="disulfide bond" evidence="4">
    <location>
        <begin position="137"/>
        <end position="141"/>
    </location>
</feature>
<gene>
    <name evidence="8" type="ORF">EV702DRAFT_681859</name>
</gene>
<reference evidence="8" key="1">
    <citation type="journal article" date="2020" name="New Phytol.">
        <title>Comparative genomics reveals dynamic genome evolution in host specialist ectomycorrhizal fungi.</title>
        <authorList>
            <person name="Lofgren L.A."/>
            <person name="Nguyen N.H."/>
            <person name="Vilgalys R."/>
            <person name="Ruytinx J."/>
            <person name="Liao H.L."/>
            <person name="Branco S."/>
            <person name="Kuo A."/>
            <person name="LaButti K."/>
            <person name="Lipzen A."/>
            <person name="Andreopoulos W."/>
            <person name="Pangilinan J."/>
            <person name="Riley R."/>
            <person name="Hundley H."/>
            <person name="Na H."/>
            <person name="Barry K."/>
            <person name="Grigoriev I.V."/>
            <person name="Stajich J.E."/>
            <person name="Kennedy P.G."/>
        </authorList>
    </citation>
    <scope>NUCLEOTIDE SEQUENCE</scope>
    <source>
        <strain evidence="8">DOB743</strain>
    </source>
</reference>
<dbReference type="Gene3D" id="2.40.70.10">
    <property type="entry name" value="Acid Proteases"/>
    <property type="match status" value="2"/>
</dbReference>
<keyword evidence="5" id="KW-0645">Protease</keyword>
<dbReference type="CDD" id="cd05471">
    <property type="entry name" value="pepsin_like"/>
    <property type="match status" value="1"/>
</dbReference>
<evidence type="ECO:0000256" key="5">
    <source>
        <dbReference type="RuleBase" id="RU000454"/>
    </source>
</evidence>
<feature type="signal peptide" evidence="6">
    <location>
        <begin position="1"/>
        <end position="21"/>
    </location>
</feature>
<dbReference type="InterPro" id="IPR001461">
    <property type="entry name" value="Aspartic_peptidase_A1"/>
</dbReference>
<comment type="caution">
    <text evidence="8">The sequence shown here is derived from an EMBL/GenBank/DDBJ whole genome shotgun (WGS) entry which is preliminary data.</text>
</comment>
<dbReference type="InterPro" id="IPR034164">
    <property type="entry name" value="Pepsin-like_dom"/>
</dbReference>
<organism evidence="8 9">
    <name type="scientific">Suillus placidus</name>
    <dbReference type="NCBI Taxonomy" id="48579"/>
    <lineage>
        <taxon>Eukaryota</taxon>
        <taxon>Fungi</taxon>
        <taxon>Dikarya</taxon>
        <taxon>Basidiomycota</taxon>
        <taxon>Agaricomycotina</taxon>
        <taxon>Agaricomycetes</taxon>
        <taxon>Agaricomycetidae</taxon>
        <taxon>Boletales</taxon>
        <taxon>Suillineae</taxon>
        <taxon>Suillaceae</taxon>
        <taxon>Suillus</taxon>
    </lineage>
</organism>
<dbReference type="PRINTS" id="PR00792">
    <property type="entry name" value="PEPSIN"/>
</dbReference>
<feature type="chain" id="PRO_5040329025" evidence="6">
    <location>
        <begin position="22"/>
        <end position="488"/>
    </location>
</feature>
<dbReference type="GO" id="GO:0006508">
    <property type="term" value="P:proteolysis"/>
    <property type="evidence" value="ECO:0007669"/>
    <property type="project" value="UniProtKB-KW"/>
</dbReference>
<sequence length="488" mass="51016">MFASASLTTFLFLLLSQDASGAPTASTAVVGRSMPIRRLNPSSQNFTLVAQQAKDQRDLLVVKYGGQSLQQRGTGYNLYVKSFMPRVFYPKHRAYSIVNQGVDTGYYGTIAIGTPPVSYDVILDTGSSDLWLTSSTCGASCGTSPTYDPAKSSTFQNLSTPFQIQYGSGAVAGYVAEETVQMAGFSVAKQGFGVVNALSSAFNTNPVSGIMGLAWSPLSSTQQMPFWQTLASGGSLDSALFGVQLTRYGNVSGATQNEPGGVIDMGYTNSSLYTGSIEYHNLVGTPQYWEINMNTLTVQGKSINIAGISTAIIDTGTTNIAGPASAIASIYAQIPGSQAGTGQLQGYYTYPCSTTVNVQFNFGGKTWSMSPADFTHSQVSTTECLGAFFISSIGQGGPSWVIGDAFLKNVYSVFKYSPASVGFAALSETAIAQNGVKAAVPSPTIGAVTAATNTGSASSATSGAVSSSPLSILLCFWLASTSIAFLFW</sequence>
<evidence type="ECO:0000256" key="3">
    <source>
        <dbReference type="PIRSR" id="PIRSR601461-1"/>
    </source>
</evidence>
<dbReference type="SUPFAM" id="SSF50630">
    <property type="entry name" value="Acid proteases"/>
    <property type="match status" value="1"/>
</dbReference>
<dbReference type="PANTHER" id="PTHR47966:SF57">
    <property type="entry name" value="PEPTIDASE A1 DOMAIN-CONTAINING PROTEIN"/>
    <property type="match status" value="1"/>
</dbReference>
<feature type="active site" evidence="3">
    <location>
        <position position="124"/>
    </location>
</feature>
<feature type="domain" description="Peptidase A1" evidence="7">
    <location>
        <begin position="106"/>
        <end position="424"/>
    </location>
</feature>
<name>A0A9P7D6H4_9AGAM</name>
<evidence type="ECO:0000256" key="6">
    <source>
        <dbReference type="SAM" id="SignalP"/>
    </source>
</evidence>
<dbReference type="OrthoDB" id="771136at2759"/>
<evidence type="ECO:0000256" key="2">
    <source>
        <dbReference type="ARBA" id="ARBA00022750"/>
    </source>
</evidence>
<dbReference type="Pfam" id="PF00026">
    <property type="entry name" value="Asp"/>
    <property type="match status" value="1"/>
</dbReference>
<keyword evidence="6" id="KW-0732">Signal</keyword>